<proteinExistence type="predicted"/>
<evidence type="ECO:0000313" key="3">
    <source>
        <dbReference type="Proteomes" id="UP000027037"/>
    </source>
</evidence>
<evidence type="ECO:0000313" key="2">
    <source>
        <dbReference type="EMBL" id="KCZ53757.1"/>
    </source>
</evidence>
<feature type="chain" id="PRO_5001614358" description="DUF3108 domain-containing protein" evidence="1">
    <location>
        <begin position="20"/>
        <end position="223"/>
    </location>
</feature>
<reference evidence="2 3" key="1">
    <citation type="journal article" date="2014" name="Antonie Van Leeuwenhoek">
        <title>Hyphomonas beringensis sp. nov. and Hyphomonas chukchiensis sp. nov., isolated from surface seawater of the Bering Sea and Chukchi Sea.</title>
        <authorList>
            <person name="Li C."/>
            <person name="Lai Q."/>
            <person name="Li G."/>
            <person name="Dong C."/>
            <person name="Wang J."/>
            <person name="Liao Y."/>
            <person name="Shao Z."/>
        </authorList>
    </citation>
    <scope>NUCLEOTIDE SEQUENCE [LARGE SCALE GENOMIC DNA]</scope>
    <source>
        <strain evidence="2 3">25B14_1</strain>
    </source>
</reference>
<name>A0A062U650_9PROT</name>
<dbReference type="PATRIC" id="fig|1280946.3.peg.2351"/>
<gene>
    <name evidence="2" type="ORF">HY29_15920</name>
</gene>
<dbReference type="EMBL" id="AWFF01000045">
    <property type="protein sequence ID" value="KCZ53757.1"/>
    <property type="molecule type" value="Genomic_DNA"/>
</dbReference>
<feature type="signal peptide" evidence="1">
    <location>
        <begin position="1"/>
        <end position="19"/>
    </location>
</feature>
<dbReference type="InterPro" id="IPR045767">
    <property type="entry name" value="DUF6134"/>
</dbReference>
<keyword evidence="3" id="KW-1185">Reference proteome</keyword>
<dbReference type="OrthoDB" id="6086999at2"/>
<evidence type="ECO:0008006" key="4">
    <source>
        <dbReference type="Google" id="ProtNLM"/>
    </source>
</evidence>
<sequence>MTKRIAVSFLMGATMMAGAAEAKTETPKWSPQSGDVIQFDVLRQGKPFGSHTVSFDRDADGRLIARSKVDLKAGLGPITLFRYNLDATEVWQDGELVSLEGRVNDDGEKGQVEAEREGKMLDVNGTEFQGDVDGKILPSSHWNFAQTRASELLSTEDGEILKVSVSDQGIETIEAAGEPIQATKYLMDSDIDVTLWYDEAGRWVKLAFTARGQNIEYVLTNSY</sequence>
<dbReference type="eggNOG" id="COG4731">
    <property type="taxonomic scope" value="Bacteria"/>
</dbReference>
<keyword evidence="1" id="KW-0732">Signal</keyword>
<dbReference type="AlphaFoldDB" id="A0A062U650"/>
<dbReference type="RefSeq" id="WP_051601449.1">
    <property type="nucleotide sequence ID" value="NZ_AWFF01000045.1"/>
</dbReference>
<dbReference type="Pfam" id="PF19630">
    <property type="entry name" value="DUF6134"/>
    <property type="match status" value="1"/>
</dbReference>
<protein>
    <recommendedName>
        <fullName evidence="4">DUF3108 domain-containing protein</fullName>
    </recommendedName>
</protein>
<comment type="caution">
    <text evidence="2">The sequence shown here is derived from an EMBL/GenBank/DDBJ whole genome shotgun (WGS) entry which is preliminary data.</text>
</comment>
<evidence type="ECO:0000256" key="1">
    <source>
        <dbReference type="SAM" id="SignalP"/>
    </source>
</evidence>
<accession>A0A062U650</accession>
<dbReference type="Proteomes" id="UP000027037">
    <property type="component" value="Unassembled WGS sequence"/>
</dbReference>
<organism evidence="2 3">
    <name type="scientific">Hyphomonas beringensis</name>
    <dbReference type="NCBI Taxonomy" id="1280946"/>
    <lineage>
        <taxon>Bacteria</taxon>
        <taxon>Pseudomonadati</taxon>
        <taxon>Pseudomonadota</taxon>
        <taxon>Alphaproteobacteria</taxon>
        <taxon>Hyphomonadales</taxon>
        <taxon>Hyphomonadaceae</taxon>
        <taxon>Hyphomonas</taxon>
    </lineage>
</organism>
<dbReference type="STRING" id="1280946.HY29_15920"/>